<dbReference type="EMBL" id="QGNW01000309">
    <property type="protein sequence ID" value="RVW77711.1"/>
    <property type="molecule type" value="Genomic_DNA"/>
</dbReference>
<keyword evidence="3" id="KW-0349">Heme</keyword>
<evidence type="ECO:0000313" key="11">
    <source>
        <dbReference type="EMBL" id="RVW77711.1"/>
    </source>
</evidence>
<comment type="subcellular location">
    <subcellularLocation>
        <location evidence="1">Membrane</location>
        <topology evidence="1">Single-pass membrane protein</topology>
    </subcellularLocation>
</comment>
<dbReference type="PANTHER" id="PTHR24282:SF255">
    <property type="entry name" value="CYTOCHROME P450 72A11-RELATED"/>
    <property type="match status" value="1"/>
</dbReference>
<keyword evidence="6" id="KW-1133">Transmembrane helix</keyword>
<dbReference type="AlphaFoldDB" id="A0A438H0G6"/>
<evidence type="ECO:0000256" key="1">
    <source>
        <dbReference type="ARBA" id="ARBA00004167"/>
    </source>
</evidence>
<accession>A0A438H0G6</accession>
<dbReference type="GO" id="GO:0020037">
    <property type="term" value="F:heme binding"/>
    <property type="evidence" value="ECO:0007669"/>
    <property type="project" value="InterPro"/>
</dbReference>
<dbReference type="Gene3D" id="1.20.120.990">
    <property type="entry name" value="Glycosyltransferase family 88, C-terminal domain"/>
    <property type="match status" value="1"/>
</dbReference>
<evidence type="ECO:0000256" key="10">
    <source>
        <dbReference type="ARBA" id="ARBA00023136"/>
    </source>
</evidence>
<dbReference type="InterPro" id="IPR050665">
    <property type="entry name" value="Cytochrome_P450_Monooxygen"/>
</dbReference>
<proteinExistence type="inferred from homology"/>
<name>A0A438H0G6_VITVI</name>
<evidence type="ECO:0000313" key="12">
    <source>
        <dbReference type="Proteomes" id="UP000288805"/>
    </source>
</evidence>
<dbReference type="Gene3D" id="1.10.630.10">
    <property type="entry name" value="Cytochrome P450"/>
    <property type="match status" value="1"/>
</dbReference>
<dbReference type="GO" id="GO:0016705">
    <property type="term" value="F:oxidoreductase activity, acting on paired donors, with incorporation or reduction of molecular oxygen"/>
    <property type="evidence" value="ECO:0007669"/>
    <property type="project" value="InterPro"/>
</dbReference>
<keyword evidence="9" id="KW-0503">Monooxygenase</keyword>
<keyword evidence="8" id="KW-0408">Iron</keyword>
<dbReference type="Proteomes" id="UP000288805">
    <property type="component" value="Unassembled WGS sequence"/>
</dbReference>
<keyword evidence="4" id="KW-0812">Transmembrane</keyword>
<evidence type="ECO:0000256" key="6">
    <source>
        <dbReference type="ARBA" id="ARBA00022989"/>
    </source>
</evidence>
<dbReference type="SUPFAM" id="SSF48264">
    <property type="entry name" value="Cytochrome P450"/>
    <property type="match status" value="1"/>
</dbReference>
<comment type="similarity">
    <text evidence="2">Belongs to the cytochrome P450 family.</text>
</comment>
<dbReference type="PANTHER" id="PTHR24282">
    <property type="entry name" value="CYTOCHROME P450 FAMILY MEMBER"/>
    <property type="match status" value="1"/>
</dbReference>
<gene>
    <name evidence="11" type="primary">CYP72A63_3</name>
    <name evidence="11" type="ORF">CK203_053410</name>
</gene>
<dbReference type="GO" id="GO:0004497">
    <property type="term" value="F:monooxygenase activity"/>
    <property type="evidence" value="ECO:0007669"/>
    <property type="project" value="UniProtKB-KW"/>
</dbReference>
<evidence type="ECO:0000256" key="4">
    <source>
        <dbReference type="ARBA" id="ARBA00022692"/>
    </source>
</evidence>
<keyword evidence="10" id="KW-0472">Membrane</keyword>
<keyword evidence="5" id="KW-0479">Metal-binding</keyword>
<evidence type="ECO:0000256" key="3">
    <source>
        <dbReference type="ARBA" id="ARBA00022617"/>
    </source>
</evidence>
<dbReference type="InterPro" id="IPR036396">
    <property type="entry name" value="Cyt_P450_sf"/>
</dbReference>
<evidence type="ECO:0000256" key="5">
    <source>
        <dbReference type="ARBA" id="ARBA00022723"/>
    </source>
</evidence>
<evidence type="ECO:0000256" key="7">
    <source>
        <dbReference type="ARBA" id="ARBA00023002"/>
    </source>
</evidence>
<evidence type="ECO:0000256" key="9">
    <source>
        <dbReference type="ARBA" id="ARBA00023033"/>
    </source>
</evidence>
<dbReference type="GO" id="GO:0005506">
    <property type="term" value="F:iron ion binding"/>
    <property type="evidence" value="ECO:0007669"/>
    <property type="project" value="InterPro"/>
</dbReference>
<dbReference type="GO" id="GO:0016020">
    <property type="term" value="C:membrane"/>
    <property type="evidence" value="ECO:0007669"/>
    <property type="project" value="UniProtKB-SubCell"/>
</dbReference>
<sequence length="167" mass="19270">MKAGETANDDLLGLLMESNYREMQENDERKNVGMSIKDVIEECKLFYLLAKRLPRLYFCGQCSIKQHSNWQACAREEVLRVLVISTSTHAHTSCFADSQVGGLYLPDGVQIALPILLIHHDDKIWGEDARNSTRGDFQKEFQRQQRAKFHFFHLVMVLGYALDKFCQ</sequence>
<keyword evidence="7" id="KW-0560">Oxidoreductase</keyword>
<reference evidence="11 12" key="1">
    <citation type="journal article" date="2018" name="PLoS Genet.">
        <title>Population sequencing reveals clonal diversity and ancestral inbreeding in the grapevine cultivar Chardonnay.</title>
        <authorList>
            <person name="Roach M.J."/>
            <person name="Johnson D.L."/>
            <person name="Bohlmann J."/>
            <person name="van Vuuren H.J."/>
            <person name="Jones S.J."/>
            <person name="Pretorius I.S."/>
            <person name="Schmidt S.A."/>
            <person name="Borneman A.R."/>
        </authorList>
    </citation>
    <scope>NUCLEOTIDE SEQUENCE [LARGE SCALE GENOMIC DNA]</scope>
    <source>
        <strain evidence="12">cv. Chardonnay</strain>
        <tissue evidence="11">Leaf</tissue>
    </source>
</reference>
<evidence type="ECO:0000256" key="8">
    <source>
        <dbReference type="ARBA" id="ARBA00023004"/>
    </source>
</evidence>
<organism evidence="11 12">
    <name type="scientific">Vitis vinifera</name>
    <name type="common">Grape</name>
    <dbReference type="NCBI Taxonomy" id="29760"/>
    <lineage>
        <taxon>Eukaryota</taxon>
        <taxon>Viridiplantae</taxon>
        <taxon>Streptophyta</taxon>
        <taxon>Embryophyta</taxon>
        <taxon>Tracheophyta</taxon>
        <taxon>Spermatophyta</taxon>
        <taxon>Magnoliopsida</taxon>
        <taxon>eudicotyledons</taxon>
        <taxon>Gunneridae</taxon>
        <taxon>Pentapetalae</taxon>
        <taxon>rosids</taxon>
        <taxon>Vitales</taxon>
        <taxon>Vitaceae</taxon>
        <taxon>Viteae</taxon>
        <taxon>Vitis</taxon>
    </lineage>
</organism>
<protein>
    <submittedName>
        <fullName evidence="11">11-oxo-beta-amyrin 30-oxidase</fullName>
    </submittedName>
</protein>
<evidence type="ECO:0000256" key="2">
    <source>
        <dbReference type="ARBA" id="ARBA00010617"/>
    </source>
</evidence>
<comment type="caution">
    <text evidence="11">The sequence shown here is derived from an EMBL/GenBank/DDBJ whole genome shotgun (WGS) entry which is preliminary data.</text>
</comment>